<gene>
    <name evidence="9" type="ORF">Esi_0238_0005</name>
</gene>
<evidence type="ECO:0000256" key="6">
    <source>
        <dbReference type="ARBA" id="ARBA00023211"/>
    </source>
</evidence>
<accession>D7FSP6</accession>
<feature type="compositionally biased region" description="Low complexity" evidence="7">
    <location>
        <begin position="119"/>
        <end position="135"/>
    </location>
</feature>
<organism evidence="9 10">
    <name type="scientific">Ectocarpus siliculosus</name>
    <name type="common">Brown alga</name>
    <name type="synonym">Conferva siliculosa</name>
    <dbReference type="NCBI Taxonomy" id="2880"/>
    <lineage>
        <taxon>Eukaryota</taxon>
        <taxon>Sar</taxon>
        <taxon>Stramenopiles</taxon>
        <taxon>Ochrophyta</taxon>
        <taxon>PX clade</taxon>
        <taxon>Phaeophyceae</taxon>
        <taxon>Ectocarpales</taxon>
        <taxon>Ectocarpaceae</taxon>
        <taxon>Ectocarpus</taxon>
    </lineage>
</organism>
<comment type="cofactor">
    <cofactor evidence="2">
        <name>Mg(2+)</name>
        <dbReference type="ChEBI" id="CHEBI:18420"/>
    </cofactor>
</comment>
<dbReference type="EMBL" id="FN648418">
    <property type="protein sequence ID" value="CBJ31187.1"/>
    <property type="molecule type" value="Genomic_DNA"/>
</dbReference>
<sequence length="551" mass="57853">MPRGTASPSSTSAASLGRGGTMLLRHAAVRDAAARAASIRGAACGFLHVGDNDPNGQALSQAPRRSARRRPLSTEANPPQQQPTRDREPPPPPPPAPHKSGLLSGSGGGGDGGGGEARGGAAAAAAATGVTVDTTGGSGGGGEDPVDLPFQPCDDHLENGSSNLGGGGGGGGSVGTSLDDAWEINNNSSDARGLLRTPADSTAPLNDGVGAGAQNSPESQPKAARPGDERAHKIWVTGGGVGDSVSEHEWAERAAGSGKEDTAVIQFHSLQEAALRRFEGLGVIKEDKAEDIHTLVESFTAPALAAALRDRETALHMCAHLLEQGDLSGVRRVLLPFTAKQVAESRRALGRLDLEPEGFTKTHMYALRKVLQRLPRHVTTLTEQRASVMVPLCNVDGVASVLFTKRSGNMRAYKNDVCFPGGKVDIGQDQHIIETAVREMGEEIGILESSVDVLGVLRCDWSEVASLIGVAVTPVVGFLGNLSQEQIHPNPDEVSHCFTIPVRFLLEEDRWQVDKYAAPAFVGGPYQIWGLTGYILHRLVNDVLRQHLAVK</sequence>
<evidence type="ECO:0000256" key="2">
    <source>
        <dbReference type="ARBA" id="ARBA00001946"/>
    </source>
</evidence>
<dbReference type="GO" id="GO:0046872">
    <property type="term" value="F:metal ion binding"/>
    <property type="evidence" value="ECO:0007669"/>
    <property type="project" value="UniProtKB-KW"/>
</dbReference>
<feature type="region of interest" description="Disordered" evidence="7">
    <location>
        <begin position="49"/>
        <end position="230"/>
    </location>
</feature>
<feature type="domain" description="Nudix hydrolase" evidence="8">
    <location>
        <begin position="383"/>
        <end position="522"/>
    </location>
</feature>
<dbReference type="InParanoid" id="D7FSP6"/>
<evidence type="ECO:0000256" key="3">
    <source>
        <dbReference type="ARBA" id="ARBA00022723"/>
    </source>
</evidence>
<feature type="compositionally biased region" description="Gly residues" evidence="7">
    <location>
        <begin position="104"/>
        <end position="118"/>
    </location>
</feature>
<keyword evidence="5" id="KW-0460">Magnesium</keyword>
<dbReference type="EMBL" id="FN649734">
    <property type="protein sequence ID" value="CBJ31187.1"/>
    <property type="molecule type" value="Genomic_DNA"/>
</dbReference>
<dbReference type="STRING" id="2880.D7FSP6"/>
<dbReference type="AlphaFoldDB" id="D7FSP6"/>
<proteinExistence type="predicted"/>
<comment type="cofactor">
    <cofactor evidence="1">
        <name>Mn(2+)</name>
        <dbReference type="ChEBI" id="CHEBI:29035"/>
    </cofactor>
</comment>
<dbReference type="Pfam" id="PF00293">
    <property type="entry name" value="NUDIX"/>
    <property type="match status" value="1"/>
</dbReference>
<evidence type="ECO:0000256" key="4">
    <source>
        <dbReference type="ARBA" id="ARBA00022801"/>
    </source>
</evidence>
<protein>
    <recommendedName>
        <fullName evidence="8">Nudix hydrolase domain-containing protein</fullName>
    </recommendedName>
</protein>
<dbReference type="SUPFAM" id="SSF55811">
    <property type="entry name" value="Nudix"/>
    <property type="match status" value="1"/>
</dbReference>
<reference evidence="9 10" key="1">
    <citation type="journal article" date="2010" name="Nature">
        <title>The Ectocarpus genome and the independent evolution of multicellularity in brown algae.</title>
        <authorList>
            <person name="Cock J.M."/>
            <person name="Sterck L."/>
            <person name="Rouze P."/>
            <person name="Scornet D."/>
            <person name="Allen A.E."/>
            <person name="Amoutzias G."/>
            <person name="Anthouard V."/>
            <person name="Artiguenave F."/>
            <person name="Aury J.M."/>
            <person name="Badger J.H."/>
            <person name="Beszteri B."/>
            <person name="Billiau K."/>
            <person name="Bonnet E."/>
            <person name="Bothwell J.H."/>
            <person name="Bowler C."/>
            <person name="Boyen C."/>
            <person name="Brownlee C."/>
            <person name="Carrano C.J."/>
            <person name="Charrier B."/>
            <person name="Cho G.Y."/>
            <person name="Coelho S.M."/>
            <person name="Collen J."/>
            <person name="Corre E."/>
            <person name="Da Silva C."/>
            <person name="Delage L."/>
            <person name="Delaroque N."/>
            <person name="Dittami S.M."/>
            <person name="Doulbeau S."/>
            <person name="Elias M."/>
            <person name="Farnham G."/>
            <person name="Gachon C.M."/>
            <person name="Gschloessl B."/>
            <person name="Heesch S."/>
            <person name="Jabbari K."/>
            <person name="Jubin C."/>
            <person name="Kawai H."/>
            <person name="Kimura K."/>
            <person name="Kloareg B."/>
            <person name="Kupper F.C."/>
            <person name="Lang D."/>
            <person name="Le Bail A."/>
            <person name="Leblanc C."/>
            <person name="Lerouge P."/>
            <person name="Lohr M."/>
            <person name="Lopez P.J."/>
            <person name="Martens C."/>
            <person name="Maumus F."/>
            <person name="Michel G."/>
            <person name="Miranda-Saavedra D."/>
            <person name="Morales J."/>
            <person name="Moreau H."/>
            <person name="Motomura T."/>
            <person name="Nagasato C."/>
            <person name="Napoli C.A."/>
            <person name="Nelson D.R."/>
            <person name="Nyvall-Collen P."/>
            <person name="Peters A.F."/>
            <person name="Pommier C."/>
            <person name="Potin P."/>
            <person name="Poulain J."/>
            <person name="Quesneville H."/>
            <person name="Read B."/>
            <person name="Rensing S.A."/>
            <person name="Ritter A."/>
            <person name="Rousvoal S."/>
            <person name="Samanta M."/>
            <person name="Samson G."/>
            <person name="Schroeder D.C."/>
            <person name="Segurens B."/>
            <person name="Strittmatter M."/>
            <person name="Tonon T."/>
            <person name="Tregear J.W."/>
            <person name="Valentin K."/>
            <person name="von Dassow P."/>
            <person name="Yamagishi T."/>
            <person name="Van de Peer Y."/>
            <person name="Wincker P."/>
        </authorList>
    </citation>
    <scope>NUCLEOTIDE SEQUENCE [LARGE SCALE GENOMIC DNA]</scope>
    <source>
        <strain evidence="10">Ec32 / CCAP1310/4</strain>
    </source>
</reference>
<dbReference type="CDD" id="cd03426">
    <property type="entry name" value="NUDIX_CoAse_Nudt7"/>
    <property type="match status" value="1"/>
</dbReference>
<dbReference type="eggNOG" id="KOG3069">
    <property type="taxonomic scope" value="Eukaryota"/>
</dbReference>
<keyword evidence="3" id="KW-0479">Metal-binding</keyword>
<name>D7FSP6_ECTSI</name>
<dbReference type="PROSITE" id="PS51462">
    <property type="entry name" value="NUDIX"/>
    <property type="match status" value="1"/>
</dbReference>
<dbReference type="Gene3D" id="3.90.79.10">
    <property type="entry name" value="Nucleoside Triphosphate Pyrophosphohydrolase"/>
    <property type="match status" value="1"/>
</dbReference>
<evidence type="ECO:0000256" key="5">
    <source>
        <dbReference type="ARBA" id="ARBA00022842"/>
    </source>
</evidence>
<evidence type="ECO:0000313" key="9">
    <source>
        <dbReference type="EMBL" id="CBJ31187.1"/>
    </source>
</evidence>
<keyword evidence="6" id="KW-0464">Manganese</keyword>
<dbReference type="PANTHER" id="PTHR12992">
    <property type="entry name" value="NUDIX HYDROLASE"/>
    <property type="match status" value="1"/>
</dbReference>
<evidence type="ECO:0000256" key="7">
    <source>
        <dbReference type="SAM" id="MobiDB-lite"/>
    </source>
</evidence>
<evidence type="ECO:0000313" key="10">
    <source>
        <dbReference type="Proteomes" id="UP000002630"/>
    </source>
</evidence>
<dbReference type="InterPro" id="IPR000086">
    <property type="entry name" value="NUDIX_hydrolase_dom"/>
</dbReference>
<keyword evidence="10" id="KW-1185">Reference proteome</keyword>
<dbReference type="InterPro" id="IPR015797">
    <property type="entry name" value="NUDIX_hydrolase-like_dom_sf"/>
</dbReference>
<evidence type="ECO:0000259" key="8">
    <source>
        <dbReference type="PROSITE" id="PS51462"/>
    </source>
</evidence>
<dbReference type="Proteomes" id="UP000002630">
    <property type="component" value="Linkage Group LG09"/>
</dbReference>
<dbReference type="OrthoDB" id="206213at2759"/>
<evidence type="ECO:0000256" key="1">
    <source>
        <dbReference type="ARBA" id="ARBA00001936"/>
    </source>
</evidence>
<dbReference type="PANTHER" id="PTHR12992:SF11">
    <property type="entry name" value="MITOCHONDRIAL COENZYME A DIPHOSPHATASE NUDT8"/>
    <property type="match status" value="1"/>
</dbReference>
<dbReference type="InterPro" id="IPR045121">
    <property type="entry name" value="CoAse"/>
</dbReference>
<feature type="compositionally biased region" description="Gly residues" evidence="7">
    <location>
        <begin position="163"/>
        <end position="174"/>
    </location>
</feature>
<dbReference type="GO" id="GO:0010945">
    <property type="term" value="F:coenzyme A diphosphatase activity"/>
    <property type="evidence" value="ECO:0007669"/>
    <property type="project" value="InterPro"/>
</dbReference>
<keyword evidence="4" id="KW-0378">Hydrolase</keyword>